<protein>
    <submittedName>
        <fullName evidence="4">Right-handed parallel beta-helix repeat-containing protein</fullName>
    </submittedName>
</protein>
<gene>
    <name evidence="4" type="ORF">G9H71_11705</name>
</gene>
<dbReference type="RefSeq" id="WP_166281968.1">
    <property type="nucleotide sequence ID" value="NZ_JAANNP010000006.1"/>
</dbReference>
<evidence type="ECO:0000313" key="5">
    <source>
        <dbReference type="Proteomes" id="UP000800981"/>
    </source>
</evidence>
<feature type="signal peptide" evidence="2">
    <location>
        <begin position="1"/>
        <end position="28"/>
    </location>
</feature>
<feature type="domain" description="Right handed beta helix" evidence="3">
    <location>
        <begin position="358"/>
        <end position="534"/>
    </location>
</feature>
<dbReference type="Gene3D" id="2.160.20.10">
    <property type="entry name" value="Single-stranded right-handed beta-helix, Pectin lyase-like"/>
    <property type="match status" value="2"/>
</dbReference>
<keyword evidence="5" id="KW-1185">Reference proteome</keyword>
<evidence type="ECO:0000256" key="1">
    <source>
        <dbReference type="SAM" id="MobiDB-lite"/>
    </source>
</evidence>
<evidence type="ECO:0000256" key="2">
    <source>
        <dbReference type="SAM" id="SignalP"/>
    </source>
</evidence>
<dbReference type="Pfam" id="PF13229">
    <property type="entry name" value="Beta_helix"/>
    <property type="match status" value="1"/>
</dbReference>
<comment type="caution">
    <text evidence="4">The sequence shown here is derived from an EMBL/GenBank/DDBJ whole genome shotgun (WGS) entry which is preliminary data.</text>
</comment>
<dbReference type="SMART" id="SM00710">
    <property type="entry name" value="PbH1"/>
    <property type="match status" value="18"/>
</dbReference>
<feature type="compositionally biased region" description="Polar residues" evidence="1">
    <location>
        <begin position="1355"/>
        <end position="1373"/>
    </location>
</feature>
<dbReference type="EMBL" id="JAANNP010000006">
    <property type="protein sequence ID" value="NHC14444.1"/>
    <property type="molecule type" value="Genomic_DNA"/>
</dbReference>
<proteinExistence type="predicted"/>
<feature type="region of interest" description="Disordered" evidence="1">
    <location>
        <begin position="648"/>
        <end position="681"/>
    </location>
</feature>
<evidence type="ECO:0000313" key="4">
    <source>
        <dbReference type="EMBL" id="NHC14444.1"/>
    </source>
</evidence>
<keyword evidence="2" id="KW-0732">Signal</keyword>
<organism evidence="4 5">
    <name type="scientific">Motilibacter deserti</name>
    <dbReference type="NCBI Taxonomy" id="2714956"/>
    <lineage>
        <taxon>Bacteria</taxon>
        <taxon>Bacillati</taxon>
        <taxon>Actinomycetota</taxon>
        <taxon>Actinomycetes</taxon>
        <taxon>Motilibacterales</taxon>
        <taxon>Motilibacteraceae</taxon>
        <taxon>Motilibacter</taxon>
    </lineage>
</organism>
<feature type="region of interest" description="Disordered" evidence="1">
    <location>
        <begin position="1491"/>
        <end position="1525"/>
    </location>
</feature>
<dbReference type="Proteomes" id="UP000800981">
    <property type="component" value="Unassembled WGS sequence"/>
</dbReference>
<dbReference type="SUPFAM" id="SSF51126">
    <property type="entry name" value="Pectin lyase-like"/>
    <property type="match status" value="3"/>
</dbReference>
<sequence length="1749" mass="176736">MRHGPRRLVALLSTALVAAVPMALPAQAAEAPPYTVVTPSSPNGWQAANVRPDASVVISTAQPRGDSPDNLGSLEFRTNTVTNGQDKADYVKYWGQVAGRTLGNLSALSYEFYRAASSTTAQHYAPVLRLAYQTAGGQSGYLIWENVYNGGSTSAPVPTDQWLTKNVLAGYFWMRAFGPGRTIERYDVTLDQWESGAAFGDSHVLGPDTHITGIETGVGSGWGGTFRGYVDNVDAGFGADSVSANFEPTPQCTTTCYVDAVNGNDANGGTSAADAKKTIQAAVSQVAAGGTVIVAQGTYAESVTVAKDGVRISGAGKAATVIQGTSCSGNGITLVGSRNGLTVEDLMVTGFENGVYLGVGSDTQTNVTLEDASISSNCRHGIFMQAGTVGNLTVNRVTASSNGTAGSGGRGILVINGVKTNVSITGGTFSGNALSGIDISDGNVSGLTVTGNTVEDNGDAGISVLGARGPGANAISGNTVRNNGRFGIELKASTGTGVESGSGSLVVSGNTVERTLAATDARDHAGIAVVRRSQNPAYNQDQPFGAVVAANVVRGFLRSASGSTGDGFGIVVEGLNNSVRNNTVSNNDVGVQVQGGNTANTQGTAYFDRGDASLGGAVLVRNSITGNGVGFRAVGAIVSPPVSAERNWWGSNTGPAPTGTGDSVVGPVDSDPWLCSGRDTSPAVGFQPNELTSPCSPPPFTVVTPTSLDGWQAANVRADASVSITNAQPRGEAPNNLGSLEFRTNTVTSGQDKADFVKYWGVVPGRTLGNLSALSYEFYRASSSTTGQHHAPVLRLAYSTPSGDSGLLIWENVYNGGSTATPVPTDQWIAKDVLNGNFWMRTYNPGFTVERYDVTLDEWQNGAAYPGSDLLGPDTNIIGVETGVGSGWGGTFRGYVDNVNVQFGTDSESANFEPGPACTSFCYVNGATGNDGNGGASPADAKRTIQAAVTQVSSGGQVIVAAGTYAAGASIAKDGITISGAGTGATVVQGSSCAGNGFTLVGSRNGLTIEDLTVTGFDNGVYLGVIGDTQSNVTVEDVNASANCRHGIFMQAGVVDNLTVNRVTASNNGTTAGSNGRGVWVINGVKTTVSVTEGTFSNNGLTGIDFGDGNVTGLTVTGNTVNGNGDAGISVLGARGPGANRVSGNTVRNNGRFGIEVKASNGSGSDSGSGSLVVSANVVERTVAATDARDSAGIAVIRRSQNTTYNQDQPGGAVVADNEVRGFRRSASGSTGDGFGIVVEGTGNTVRNNVLANNDVGFQVQGGNIANTQGTPFFDRGDAATGGAVANQNSVSANGLGVRALGAVITVPVNAESNWWGSNTGPAPTGTGDSVVGLVDYDPWLCSGADTSAAPGFQPNPQTSPCAAPGSTYTPQDPTRVLDTRNGTGASQAKVGPGGTLRLQVTGPAGSGLAPVGSTAVVLNVTATNATADTYVSVYPTGFAGGPSTSNLNVLANYTIPNLVVSKVAADGSVTLYNDSGSIDLVADLQGSYSSAPTGSTYTPQDPRRLLDTRNGTGAPSAKVGPGGTLRLQVTGPPGSGLAPVGSTAVVLNVTATNASADTYVSVYPTGYAGGPGTSNLNVVANYTIPNLVITKVAADGSVTLYNAAGSVDLIADLQGAYTATTDASAYTPQDPSRVLDTRNGTGAPQSKVGPGGTLRLQVTGPPGSGLAPVGATAVVLNVTATNASADTYISVYPTGYAGGPDTSNLNVLAARTIPNLVITKVAADGSVTLYNDSGSIDLIADLQGAYTQ</sequence>
<feature type="region of interest" description="Disordered" evidence="1">
    <location>
        <begin position="1348"/>
        <end position="1395"/>
    </location>
</feature>
<dbReference type="InterPro" id="IPR039448">
    <property type="entry name" value="Beta_helix"/>
</dbReference>
<feature type="compositionally biased region" description="Polar residues" evidence="1">
    <location>
        <begin position="1491"/>
        <end position="1500"/>
    </location>
</feature>
<dbReference type="InterPro" id="IPR006626">
    <property type="entry name" value="PbH1"/>
</dbReference>
<feature type="chain" id="PRO_5045657010" evidence="2">
    <location>
        <begin position="29"/>
        <end position="1749"/>
    </location>
</feature>
<dbReference type="InterPro" id="IPR012334">
    <property type="entry name" value="Pectin_lyas_fold"/>
</dbReference>
<evidence type="ECO:0000259" key="3">
    <source>
        <dbReference type="Pfam" id="PF13229"/>
    </source>
</evidence>
<feature type="region of interest" description="Disordered" evidence="1">
    <location>
        <begin position="1625"/>
        <end position="1653"/>
    </location>
</feature>
<name>A0ABX0GXX6_9ACTN</name>
<reference evidence="4 5" key="1">
    <citation type="submission" date="2020-03" db="EMBL/GenBank/DDBJ databases">
        <title>Two novel Motilibacter sp.</title>
        <authorList>
            <person name="Liu S."/>
        </authorList>
    </citation>
    <scope>NUCLEOTIDE SEQUENCE [LARGE SCALE GENOMIC DNA]</scope>
    <source>
        <strain evidence="4 5">E257</strain>
    </source>
</reference>
<dbReference type="InterPro" id="IPR011050">
    <property type="entry name" value="Pectin_lyase_fold/virulence"/>
</dbReference>
<accession>A0ABX0GXX6</accession>